<dbReference type="Proteomes" id="UP001485043">
    <property type="component" value="Unassembled WGS sequence"/>
</dbReference>
<reference evidence="1 2" key="1">
    <citation type="journal article" date="2024" name="Nat. Commun.">
        <title>Phylogenomics reveals the evolutionary origins of lichenization in chlorophyte algae.</title>
        <authorList>
            <person name="Puginier C."/>
            <person name="Libourel C."/>
            <person name="Otte J."/>
            <person name="Skaloud P."/>
            <person name="Haon M."/>
            <person name="Grisel S."/>
            <person name="Petersen M."/>
            <person name="Berrin J.G."/>
            <person name="Delaux P.M."/>
            <person name="Dal Grande F."/>
            <person name="Keller J."/>
        </authorList>
    </citation>
    <scope>NUCLEOTIDE SEQUENCE [LARGE SCALE GENOMIC DNA]</scope>
    <source>
        <strain evidence="1 2">SAG 2523</strain>
    </source>
</reference>
<gene>
    <name evidence="1" type="ORF">WJX84_002923</name>
</gene>
<dbReference type="EMBL" id="JALJOV010000376">
    <property type="protein sequence ID" value="KAK9864240.1"/>
    <property type="molecule type" value="Genomic_DNA"/>
</dbReference>
<dbReference type="SUPFAM" id="SSF140860">
    <property type="entry name" value="Pseudo ankyrin repeat-like"/>
    <property type="match status" value="1"/>
</dbReference>
<dbReference type="AlphaFoldDB" id="A0AAW1T4P2"/>
<accession>A0AAW1T4P2</accession>
<evidence type="ECO:0000313" key="1">
    <source>
        <dbReference type="EMBL" id="KAK9864240.1"/>
    </source>
</evidence>
<organism evidence="1 2">
    <name type="scientific">Apatococcus fuscideae</name>
    <dbReference type="NCBI Taxonomy" id="2026836"/>
    <lineage>
        <taxon>Eukaryota</taxon>
        <taxon>Viridiplantae</taxon>
        <taxon>Chlorophyta</taxon>
        <taxon>core chlorophytes</taxon>
        <taxon>Trebouxiophyceae</taxon>
        <taxon>Chlorellales</taxon>
        <taxon>Chlorellaceae</taxon>
        <taxon>Apatococcus</taxon>
    </lineage>
</organism>
<name>A0AAW1T4P2_9CHLO</name>
<comment type="caution">
    <text evidence="1">The sequence shown here is derived from an EMBL/GenBank/DDBJ whole genome shotgun (WGS) entry which is preliminary data.</text>
</comment>
<protein>
    <submittedName>
        <fullName evidence="1">Uncharacterized protein</fullName>
    </submittedName>
</protein>
<evidence type="ECO:0000313" key="2">
    <source>
        <dbReference type="Proteomes" id="UP001485043"/>
    </source>
</evidence>
<sequence>MMRVAWSCAGPLRAGLRKFHISGGCCLDRPSGLLASLMLDLPPNAEGLDWLARQQPGQMLLIPGVQAASIIAAARGDHQALAYLRFKAQDHAAGVAAEERTPFQTFCLAAVHAQPTGHTFPPADSAPHPLCDLFIKRRDFNGKVFARAITKGQLSALKWVNALTYSDMDGFFDPEFPMMLAAKDGHLVILRYLRSLQPPCPWDDNVSLWAADHPDCLMWLLTQDPPCPCHEDAISDPSRGAHRAYDYLSTNTSGQELLALLSGLPPELISKIAVAAEIQHDIST</sequence>
<proteinExistence type="predicted"/>
<keyword evidence="2" id="KW-1185">Reference proteome</keyword>